<dbReference type="Pfam" id="PF05867">
    <property type="entry name" value="DUF851"/>
    <property type="match status" value="1"/>
</dbReference>
<evidence type="ECO:0000313" key="3">
    <source>
        <dbReference type="Proteomes" id="UP001176961"/>
    </source>
</evidence>
<keyword evidence="3" id="KW-1185">Reference proteome</keyword>
<dbReference type="InterPro" id="IPR008569">
    <property type="entry name" value="DUF851"/>
</dbReference>
<sequence>MSEERSHSGSRSEEKSGSKSKSESPPSKEMRKGHRTRSDELSGDSDDDNGRRGFVRMAKHLKSPSLYKKGALALAEKVKGRRPLNAKSKESLTADEIIFPLAYASDEERAEKKKKMSFEDHFAPESGEVAHDTYARAAEKMREGVVPRLSYSRMPLIKTNKTNNNNLFVNNMPFWWNPEPNDITDDELVMNAGVIIEVLEHRLKLVPMPDIEIILDPVEHLKVLKRRDALCFTKEIIFGNTVRSMVNLNELSLRELHERSLRQFRKKNFPDHPSKEEPEVLNIVEPKHRVVYH</sequence>
<accession>A0AA36GP04</accession>
<comment type="caution">
    <text evidence="2">The sequence shown here is derived from an EMBL/GenBank/DDBJ whole genome shotgun (WGS) entry which is preliminary data.</text>
</comment>
<evidence type="ECO:0000313" key="2">
    <source>
        <dbReference type="EMBL" id="CAJ0595667.1"/>
    </source>
</evidence>
<proteinExistence type="predicted"/>
<dbReference type="EMBL" id="CATQJL010000112">
    <property type="protein sequence ID" value="CAJ0595667.1"/>
    <property type="molecule type" value="Genomic_DNA"/>
</dbReference>
<feature type="region of interest" description="Disordered" evidence="1">
    <location>
        <begin position="1"/>
        <end position="58"/>
    </location>
</feature>
<dbReference type="Proteomes" id="UP001176961">
    <property type="component" value="Unassembled WGS sequence"/>
</dbReference>
<organism evidence="2 3">
    <name type="scientific">Cylicocyclus nassatus</name>
    <name type="common">Nematode worm</name>
    <dbReference type="NCBI Taxonomy" id="53992"/>
    <lineage>
        <taxon>Eukaryota</taxon>
        <taxon>Metazoa</taxon>
        <taxon>Ecdysozoa</taxon>
        <taxon>Nematoda</taxon>
        <taxon>Chromadorea</taxon>
        <taxon>Rhabditida</taxon>
        <taxon>Rhabditina</taxon>
        <taxon>Rhabditomorpha</taxon>
        <taxon>Strongyloidea</taxon>
        <taxon>Strongylidae</taxon>
        <taxon>Cylicocyclus</taxon>
    </lineage>
</organism>
<dbReference type="AlphaFoldDB" id="A0AA36GP04"/>
<reference evidence="2" key="1">
    <citation type="submission" date="2023-07" db="EMBL/GenBank/DDBJ databases">
        <authorList>
            <consortium name="CYATHOMIX"/>
        </authorList>
    </citation>
    <scope>NUCLEOTIDE SEQUENCE</scope>
    <source>
        <strain evidence="2">N/A</strain>
    </source>
</reference>
<feature type="compositionally biased region" description="Basic and acidic residues" evidence="1">
    <location>
        <begin position="1"/>
        <end position="40"/>
    </location>
</feature>
<protein>
    <submittedName>
        <fullName evidence="2">Uncharacterized protein</fullName>
    </submittedName>
</protein>
<gene>
    <name evidence="2" type="ORF">CYNAS_LOCUS7650</name>
</gene>
<evidence type="ECO:0000256" key="1">
    <source>
        <dbReference type="SAM" id="MobiDB-lite"/>
    </source>
</evidence>
<feature type="non-terminal residue" evidence="2">
    <location>
        <position position="1"/>
    </location>
</feature>
<name>A0AA36GP04_CYLNA</name>